<proteinExistence type="predicted"/>
<feature type="transmembrane region" description="Helical" evidence="1">
    <location>
        <begin position="6"/>
        <end position="25"/>
    </location>
</feature>
<dbReference type="AlphaFoldDB" id="A0A7U2N5S6"/>
<keyword evidence="1" id="KW-0812">Transmembrane</keyword>
<keyword evidence="1" id="KW-1133">Transmembrane helix</keyword>
<comment type="caution">
    <text evidence="2">The sequence shown here is derived from an EMBL/GenBank/DDBJ whole genome shotgun (WGS) entry which is preliminary data.</text>
</comment>
<keyword evidence="1" id="KW-0472">Membrane</keyword>
<dbReference type="Proteomes" id="UP000840197">
    <property type="component" value="Unassembled WGS sequence"/>
</dbReference>
<organism evidence="2 5">
    <name type="scientific">Listeria monocytogenes</name>
    <dbReference type="NCBI Taxonomy" id="1639"/>
    <lineage>
        <taxon>Bacteria</taxon>
        <taxon>Bacillati</taxon>
        <taxon>Bacillota</taxon>
        <taxon>Bacilli</taxon>
        <taxon>Bacillales</taxon>
        <taxon>Listeriaceae</taxon>
        <taxon>Listeria</taxon>
    </lineage>
</organism>
<dbReference type="EMBL" id="QDAY01000001">
    <property type="protein sequence ID" value="KAA9452957.1"/>
    <property type="molecule type" value="Genomic_DNA"/>
</dbReference>
<reference evidence="2" key="3">
    <citation type="submission" date="2020-01" db="EMBL/GenBank/DDBJ databases">
        <authorList>
            <consortium name="NCBI Pathogen Detection Project"/>
        </authorList>
    </citation>
    <scope>NUCLEOTIDE SEQUENCE</scope>
    <source>
        <strain evidence="2">CFIAFB20130012</strain>
    </source>
</reference>
<name>A0A7U2N5S6_LISMN</name>
<dbReference type="EMBL" id="DAAIHR010000004">
    <property type="protein sequence ID" value="HAB8397915.1"/>
    <property type="molecule type" value="Genomic_DNA"/>
</dbReference>
<dbReference type="Proteomes" id="UP000460224">
    <property type="component" value="Unassembled WGS sequence"/>
</dbReference>
<reference evidence="3 4" key="2">
    <citation type="submission" date="2018-04" db="EMBL/GenBank/DDBJ databases">
        <title>Genome Analysis of a Prevalent Clone of Listeria monocytogenes Sequence Type 87 in China.</title>
        <authorList>
            <person name="Wang Y."/>
        </authorList>
    </citation>
    <scope>NUCLEOTIDE SEQUENCE [LARGE SCALE GENOMIC DNA]</scope>
    <source>
        <strain evidence="3 4">ICDC_LM1523</strain>
    </source>
</reference>
<feature type="transmembrane region" description="Helical" evidence="1">
    <location>
        <begin position="176"/>
        <end position="195"/>
    </location>
</feature>
<gene>
    <name evidence="3" type="ORF">DCK61_00455</name>
    <name evidence="2" type="ORF">GYR60_05220</name>
</gene>
<evidence type="ECO:0000313" key="2">
    <source>
        <dbReference type="EMBL" id="HAB8397915.1"/>
    </source>
</evidence>
<evidence type="ECO:0000256" key="1">
    <source>
        <dbReference type="SAM" id="Phobius"/>
    </source>
</evidence>
<accession>A0A7U2N5S6</accession>
<feature type="transmembrane region" description="Helical" evidence="1">
    <location>
        <begin position="249"/>
        <end position="265"/>
    </location>
</feature>
<evidence type="ECO:0000313" key="4">
    <source>
        <dbReference type="Proteomes" id="UP000460224"/>
    </source>
</evidence>
<dbReference type="RefSeq" id="WP_003728036.1">
    <property type="nucleotide sequence ID" value="NZ_CP015593.1"/>
</dbReference>
<feature type="transmembrane region" description="Helical" evidence="1">
    <location>
        <begin position="133"/>
        <end position="155"/>
    </location>
</feature>
<feature type="transmembrane region" description="Helical" evidence="1">
    <location>
        <begin position="101"/>
        <end position="121"/>
    </location>
</feature>
<feature type="transmembrane region" description="Helical" evidence="1">
    <location>
        <begin position="211"/>
        <end position="228"/>
    </location>
</feature>
<reference evidence="2 5" key="1">
    <citation type="journal article" date="2018" name="Genome Biol.">
        <title>SKESA: strategic k-mer extension for scrupulous assemblies.</title>
        <authorList>
            <person name="Souvorov A."/>
            <person name="Agarwala R."/>
            <person name="Lipman D.J."/>
        </authorList>
    </citation>
    <scope>NUCLEOTIDE SEQUENCE [LARGE SCALE GENOMIC DNA]</scope>
    <source>
        <strain evidence="2 5">CFIAFB20130012</strain>
    </source>
</reference>
<sequence length="266" mass="31170">MELSINILNIIGILLEIGVSVYIIISEKKKSKNRNSEAENDLIQQTNNIINNRQGDNASFNYTNVLMQSKYQERAYREILNDLGDKKENKQKSKYGKKCSYLRKVINIVCLGIIGFWAFYYFDLMKITSFNTYLLNVLFQTIFTLATFILIFSLSNFVKLFLIRFKEYNYIVLRKIQLFLTTLFALLGASFWLYFDWRANFRPLFNMYTEGSYYTLGIIMLGLVFYVSHQMAQSFLLNNIWVPKKAVEILLLSLIFSLVASICLFI</sequence>
<protein>
    <submittedName>
        <fullName evidence="2">Uncharacterized protein</fullName>
    </submittedName>
</protein>
<evidence type="ECO:0000313" key="3">
    <source>
        <dbReference type="EMBL" id="KAA9452957.1"/>
    </source>
</evidence>
<evidence type="ECO:0000313" key="5">
    <source>
        <dbReference type="Proteomes" id="UP000840197"/>
    </source>
</evidence>